<dbReference type="Proteomes" id="UP000244089">
    <property type="component" value="Unassembled WGS sequence"/>
</dbReference>
<dbReference type="CDD" id="cd01427">
    <property type="entry name" value="HAD_like"/>
    <property type="match status" value="1"/>
</dbReference>
<dbReference type="RefSeq" id="WP_108140682.1">
    <property type="nucleotide sequence ID" value="NZ_QAXS01000019.1"/>
</dbReference>
<sequence length="243" mass="28340">MFKDKEVFLFDLDGTLLNIEVDEFLKYYFGALSEKFSDLCDSKEEFIGLLTASTEKMIRNDGSRSNQEAFMDDFMEKLNVEEEDEAQKIKGRFDNFYQTDFRELAKYFKLDKETPAEIIKYLKSKGKKLVLATNPLFPVEAVEARLEWVNIDPTDFALITNYENMSYAKPNPEYYQEILEKIEESPDNCLMIGNDLKEDAIASRLGIETMIVEDKLIEREDSSFDIAWQGTLKELKELIKKEI</sequence>
<dbReference type="Pfam" id="PF00702">
    <property type="entry name" value="Hydrolase"/>
    <property type="match status" value="1"/>
</dbReference>
<evidence type="ECO:0000313" key="3">
    <source>
        <dbReference type="Proteomes" id="UP000244089"/>
    </source>
</evidence>
<dbReference type="PRINTS" id="PR00413">
    <property type="entry name" value="HADHALOGNASE"/>
</dbReference>
<dbReference type="SUPFAM" id="SSF56784">
    <property type="entry name" value="HAD-like"/>
    <property type="match status" value="1"/>
</dbReference>
<dbReference type="Gene3D" id="1.10.150.520">
    <property type="match status" value="1"/>
</dbReference>
<dbReference type="OrthoDB" id="9809962at2"/>
<dbReference type="AlphaFoldDB" id="A0A2T5RII8"/>
<dbReference type="InterPro" id="IPR051540">
    <property type="entry name" value="S-2-haloacid_dehalogenase"/>
</dbReference>
<dbReference type="EMBL" id="QAXS01000019">
    <property type="protein sequence ID" value="PTV98099.1"/>
    <property type="molecule type" value="Genomic_DNA"/>
</dbReference>
<dbReference type="NCBIfam" id="TIGR01549">
    <property type="entry name" value="HAD-SF-IA-v1"/>
    <property type="match status" value="1"/>
</dbReference>
<dbReference type="PANTHER" id="PTHR43316">
    <property type="entry name" value="HYDROLASE, HALOACID DELAHOGENASE-RELATED"/>
    <property type="match status" value="1"/>
</dbReference>
<dbReference type="GO" id="GO:0016787">
    <property type="term" value="F:hydrolase activity"/>
    <property type="evidence" value="ECO:0007669"/>
    <property type="project" value="UniProtKB-KW"/>
</dbReference>
<proteinExistence type="predicted"/>
<reference evidence="2 3" key="1">
    <citation type="submission" date="2018-04" db="EMBL/GenBank/DDBJ databases">
        <title>Subsurface microbial communities from deep shales in Ohio and West Virginia, USA.</title>
        <authorList>
            <person name="Wrighton K."/>
        </authorList>
    </citation>
    <scope>NUCLEOTIDE SEQUENCE [LARGE SCALE GENOMIC DNA]</scope>
    <source>
        <strain evidence="2 3">WC1</strain>
    </source>
</reference>
<gene>
    <name evidence="2" type="ORF">C8C76_1198</name>
</gene>
<name>A0A2T5RII8_9FIRM</name>
<keyword evidence="1 2" id="KW-0378">Hydrolase</keyword>
<dbReference type="SFLD" id="SFLDG01129">
    <property type="entry name" value="C1.5:_HAD__Beta-PGM__Phosphata"/>
    <property type="match status" value="1"/>
</dbReference>
<dbReference type="InterPro" id="IPR036412">
    <property type="entry name" value="HAD-like_sf"/>
</dbReference>
<accession>A0A2T5RII8</accession>
<comment type="caution">
    <text evidence="2">The sequence shown here is derived from an EMBL/GenBank/DDBJ whole genome shotgun (WGS) entry which is preliminary data.</text>
</comment>
<dbReference type="PANTHER" id="PTHR43316:SF3">
    <property type="entry name" value="HALOACID DEHALOGENASE, TYPE II (AFU_ORTHOLOGUE AFUA_2G07750)-RELATED"/>
    <property type="match status" value="1"/>
</dbReference>
<dbReference type="InterPro" id="IPR023214">
    <property type="entry name" value="HAD_sf"/>
</dbReference>
<protein>
    <submittedName>
        <fullName evidence="2">HAD superfamily hydrolase (TIGR01549 family)</fullName>
    </submittedName>
</protein>
<evidence type="ECO:0000313" key="2">
    <source>
        <dbReference type="EMBL" id="PTV98099.1"/>
    </source>
</evidence>
<dbReference type="Gene3D" id="3.40.50.1000">
    <property type="entry name" value="HAD superfamily/HAD-like"/>
    <property type="match status" value="1"/>
</dbReference>
<evidence type="ECO:0000256" key="1">
    <source>
        <dbReference type="ARBA" id="ARBA00022801"/>
    </source>
</evidence>
<organism evidence="2 3">
    <name type="scientific">Halanaerobium saccharolyticum</name>
    <dbReference type="NCBI Taxonomy" id="43595"/>
    <lineage>
        <taxon>Bacteria</taxon>
        <taxon>Bacillati</taxon>
        <taxon>Bacillota</taxon>
        <taxon>Clostridia</taxon>
        <taxon>Halanaerobiales</taxon>
        <taxon>Halanaerobiaceae</taxon>
        <taxon>Halanaerobium</taxon>
    </lineage>
</organism>
<dbReference type="SFLD" id="SFLDS00003">
    <property type="entry name" value="Haloacid_Dehalogenase"/>
    <property type="match status" value="1"/>
</dbReference>
<dbReference type="InterPro" id="IPR006439">
    <property type="entry name" value="HAD-SF_hydro_IA"/>
</dbReference>
<dbReference type="PROSITE" id="PS01228">
    <property type="entry name" value="COF_1"/>
    <property type="match status" value="1"/>
</dbReference>